<keyword evidence="8" id="KW-1185">Reference proteome</keyword>
<dbReference type="Pfam" id="PF06835">
    <property type="entry name" value="LptC"/>
    <property type="match status" value="1"/>
</dbReference>
<evidence type="ECO:0000313" key="7">
    <source>
        <dbReference type="EMBL" id="MFC2973959.1"/>
    </source>
</evidence>
<keyword evidence="2 6" id="KW-0997">Cell inner membrane</keyword>
<evidence type="ECO:0000256" key="1">
    <source>
        <dbReference type="ARBA" id="ARBA00022475"/>
    </source>
</evidence>
<keyword evidence="4 6" id="KW-1133">Transmembrane helix</keyword>
<dbReference type="HAMAP" id="MF_01915">
    <property type="entry name" value="LPS_assembly_LptC"/>
    <property type="match status" value="1"/>
</dbReference>
<protein>
    <recommendedName>
        <fullName evidence="6">Lipopolysaccharide export system protein LptC</fullName>
    </recommendedName>
</protein>
<evidence type="ECO:0000256" key="2">
    <source>
        <dbReference type="ARBA" id="ARBA00022519"/>
    </source>
</evidence>
<evidence type="ECO:0000313" key="8">
    <source>
        <dbReference type="Proteomes" id="UP001595457"/>
    </source>
</evidence>
<dbReference type="PANTHER" id="PTHR37481:SF1">
    <property type="entry name" value="LIPOPOLYSACCHARIDE EXPORT SYSTEM PROTEIN LPTC"/>
    <property type="match status" value="1"/>
</dbReference>
<sequence length="191" mass="21651">MLRRLRIPLTLVVLTALLIALGYWNIRPESFMNNEINTPPREDNTIDFFVIHAHSVQYQADGTPKYEMTTDKLEHLKTSDITLLTRPDLLLFRGTALPWHVQSKLGEVSPQGKEVELIDAVRVERSDSKGRPSILTTSRLTVFPEKDYAQTQQAVMIEAANGVTTAKGMKAYLNDGRMHLLSNIRGQHEVR</sequence>
<keyword evidence="3 6" id="KW-0812">Transmembrane</keyword>
<gene>
    <name evidence="6 7" type="primary">lptC</name>
    <name evidence="7" type="ORF">ACFOJE_17290</name>
</gene>
<dbReference type="InterPro" id="IPR026265">
    <property type="entry name" value="LptC"/>
</dbReference>
<comment type="caution">
    <text evidence="7">The sequence shown here is derived from an EMBL/GenBank/DDBJ whole genome shotgun (WGS) entry which is preliminary data.</text>
</comment>
<keyword evidence="5 6" id="KW-0472">Membrane</keyword>
<dbReference type="Proteomes" id="UP001595457">
    <property type="component" value="Unassembled WGS sequence"/>
</dbReference>
<evidence type="ECO:0000256" key="6">
    <source>
        <dbReference type="HAMAP-Rule" id="MF_01915"/>
    </source>
</evidence>
<comment type="function">
    <text evidence="6">Involved in the assembly of lipopolysaccharide (LPS). Required for the translocation of LPS from the inner membrane to the outer membrane. Facilitates the transfer of LPS from the inner membrane to the periplasmic protein LptA. Could be a docking site for LptA.</text>
</comment>
<proteinExistence type="inferred from homology"/>
<dbReference type="PANTHER" id="PTHR37481">
    <property type="entry name" value="LIPOPOLYSACCHARIDE EXPORT SYSTEM PROTEIN LPTC"/>
    <property type="match status" value="1"/>
</dbReference>
<accession>A0ABV7AX21</accession>
<comment type="subcellular location">
    <subcellularLocation>
        <location evidence="6">Cell inner membrane</location>
        <topology evidence="6">Single-pass membrane protein</topology>
    </subcellularLocation>
</comment>
<evidence type="ECO:0000256" key="5">
    <source>
        <dbReference type="ARBA" id="ARBA00023136"/>
    </source>
</evidence>
<dbReference type="InterPro" id="IPR010664">
    <property type="entry name" value="LipoPS_assembly_LptC-rel"/>
</dbReference>
<organism evidence="7 8">
    <name type="scientific">Azotobacter bryophylli</name>
    <dbReference type="NCBI Taxonomy" id="1986537"/>
    <lineage>
        <taxon>Bacteria</taxon>
        <taxon>Pseudomonadati</taxon>
        <taxon>Pseudomonadota</taxon>
        <taxon>Gammaproteobacteria</taxon>
        <taxon>Pseudomonadales</taxon>
        <taxon>Pseudomonadaceae</taxon>
        <taxon>Azotobacter</taxon>
    </lineage>
</organism>
<dbReference type="EMBL" id="JBHRSJ010000034">
    <property type="protein sequence ID" value="MFC2973959.1"/>
    <property type="molecule type" value="Genomic_DNA"/>
</dbReference>
<keyword evidence="1 6" id="KW-1003">Cell membrane</keyword>
<evidence type="ECO:0000256" key="4">
    <source>
        <dbReference type="ARBA" id="ARBA00022989"/>
    </source>
</evidence>
<dbReference type="Gene3D" id="2.60.450.10">
    <property type="entry name" value="Lipopolysaccharide (LPS) transport protein A like domain"/>
    <property type="match status" value="1"/>
</dbReference>
<reference evidence="8" key="1">
    <citation type="journal article" date="2019" name="Int. J. Syst. Evol. Microbiol.">
        <title>The Global Catalogue of Microorganisms (GCM) 10K type strain sequencing project: providing services to taxonomists for standard genome sequencing and annotation.</title>
        <authorList>
            <consortium name="The Broad Institute Genomics Platform"/>
            <consortium name="The Broad Institute Genome Sequencing Center for Infectious Disease"/>
            <person name="Wu L."/>
            <person name="Ma J."/>
        </authorList>
    </citation>
    <scope>NUCLEOTIDE SEQUENCE [LARGE SCALE GENOMIC DNA]</scope>
    <source>
        <strain evidence="8">KCTC 62195</strain>
    </source>
</reference>
<dbReference type="NCBIfam" id="TIGR04409">
    <property type="entry name" value="LptC_YrbK"/>
    <property type="match status" value="1"/>
</dbReference>
<evidence type="ECO:0000256" key="3">
    <source>
        <dbReference type="ARBA" id="ARBA00022692"/>
    </source>
</evidence>
<comment type="similarity">
    <text evidence="6">Belongs to the LptC family.</text>
</comment>
<dbReference type="RefSeq" id="WP_377815895.1">
    <property type="nucleotide sequence ID" value="NZ_JBHRSJ010000034.1"/>
</dbReference>
<dbReference type="InterPro" id="IPR052363">
    <property type="entry name" value="LPS_export_LptC"/>
</dbReference>
<name>A0ABV7AX21_9GAMM</name>
<comment type="subunit">
    <text evidence="6">Component of the lipopolysaccharide transport and assembly complex. Interacts with LptA and the LptBFG transporter complex.</text>
</comment>